<dbReference type="InterPro" id="IPR003594">
    <property type="entry name" value="HATPase_dom"/>
</dbReference>
<dbReference type="Proteomes" id="UP001180489">
    <property type="component" value="Unassembled WGS sequence"/>
</dbReference>
<name>A0ABU2UCX0_9ACTN</name>
<dbReference type="InterPro" id="IPR050267">
    <property type="entry name" value="Anti-sigma-factor_SerPK"/>
</dbReference>
<dbReference type="PANTHER" id="PTHR35526:SF3">
    <property type="entry name" value="ANTI-SIGMA-F FACTOR RSBW"/>
    <property type="match status" value="1"/>
</dbReference>
<dbReference type="Pfam" id="PF13581">
    <property type="entry name" value="HATPase_c_2"/>
    <property type="match status" value="1"/>
</dbReference>
<keyword evidence="3" id="KW-0547">Nucleotide-binding</keyword>
<dbReference type="RefSeq" id="WP_311633986.1">
    <property type="nucleotide sequence ID" value="NZ_JAVRFF010000002.1"/>
</dbReference>
<organism evidence="3 4">
    <name type="scientific">Streptomyces hintoniae</name>
    <dbReference type="NCBI Taxonomy" id="3075521"/>
    <lineage>
        <taxon>Bacteria</taxon>
        <taxon>Bacillati</taxon>
        <taxon>Actinomycetota</taxon>
        <taxon>Actinomycetes</taxon>
        <taxon>Kitasatosporales</taxon>
        <taxon>Streptomycetaceae</taxon>
        <taxon>Streptomyces</taxon>
    </lineage>
</organism>
<comment type="caution">
    <text evidence="3">The sequence shown here is derived from an EMBL/GenBank/DDBJ whole genome shotgun (WGS) entry which is preliminary data.</text>
</comment>
<keyword evidence="3" id="KW-0067">ATP-binding</keyword>
<dbReference type="GO" id="GO:0005524">
    <property type="term" value="F:ATP binding"/>
    <property type="evidence" value="ECO:0007669"/>
    <property type="project" value="UniProtKB-KW"/>
</dbReference>
<dbReference type="InterPro" id="IPR036890">
    <property type="entry name" value="HATPase_C_sf"/>
</dbReference>
<reference evidence="3" key="1">
    <citation type="submission" date="2024-05" db="EMBL/GenBank/DDBJ databases">
        <title>30 novel species of actinomycetes from the DSMZ collection.</title>
        <authorList>
            <person name="Nouioui I."/>
        </authorList>
    </citation>
    <scope>NUCLEOTIDE SEQUENCE</scope>
    <source>
        <strain evidence="3">DSM 41014</strain>
    </source>
</reference>
<keyword evidence="1" id="KW-0808">Transferase</keyword>
<feature type="domain" description="Histidine kinase/HSP90-like ATPase" evidence="2">
    <location>
        <begin position="23"/>
        <end position="139"/>
    </location>
</feature>
<dbReference type="PANTHER" id="PTHR35526">
    <property type="entry name" value="ANTI-SIGMA-F FACTOR RSBW-RELATED"/>
    <property type="match status" value="1"/>
</dbReference>
<dbReference type="Gene3D" id="3.30.565.10">
    <property type="entry name" value="Histidine kinase-like ATPase, C-terminal domain"/>
    <property type="match status" value="1"/>
</dbReference>
<dbReference type="CDD" id="cd16936">
    <property type="entry name" value="HATPase_RsbW-like"/>
    <property type="match status" value="1"/>
</dbReference>
<accession>A0ABU2UCX0</accession>
<evidence type="ECO:0000256" key="1">
    <source>
        <dbReference type="ARBA" id="ARBA00022527"/>
    </source>
</evidence>
<keyword evidence="1" id="KW-0418">Kinase</keyword>
<evidence type="ECO:0000313" key="4">
    <source>
        <dbReference type="Proteomes" id="UP001180489"/>
    </source>
</evidence>
<dbReference type="SUPFAM" id="SSF55874">
    <property type="entry name" value="ATPase domain of HSP90 chaperone/DNA topoisomerase II/histidine kinase"/>
    <property type="match status" value="1"/>
</dbReference>
<gene>
    <name evidence="3" type="ORF">RM863_02840</name>
</gene>
<proteinExistence type="predicted"/>
<keyword evidence="4" id="KW-1185">Reference proteome</keyword>
<dbReference type="EMBL" id="JAVRFF010000002">
    <property type="protein sequence ID" value="MDT0471074.1"/>
    <property type="molecule type" value="Genomic_DNA"/>
</dbReference>
<evidence type="ECO:0000313" key="3">
    <source>
        <dbReference type="EMBL" id="MDT0471074.1"/>
    </source>
</evidence>
<protein>
    <submittedName>
        <fullName evidence="3">ATP-binding protein</fullName>
    </submittedName>
</protein>
<sequence length="148" mass="16143">MTNLRTPVEVLSVGHPTYGQTFPCEPSTVELGRALVRDVLGVWHLDGLADRAALITTELIANASRHTPCPEIRLTVGRPSATRLRVGVVDREPSRLPVLSRAADDDESGCGLLLVDAAADRWGYDLHGSDRRPRGKEVWAELRIEGGK</sequence>
<evidence type="ECO:0000259" key="2">
    <source>
        <dbReference type="Pfam" id="PF13581"/>
    </source>
</evidence>
<keyword evidence="1" id="KW-0723">Serine/threonine-protein kinase</keyword>